<gene>
    <name evidence="2" type="ORF">JF887_00080</name>
</gene>
<dbReference type="PANTHER" id="PTHR33993">
    <property type="entry name" value="GLYOXALASE-RELATED"/>
    <property type="match status" value="1"/>
</dbReference>
<dbReference type="Pfam" id="PF00903">
    <property type="entry name" value="Glyoxalase"/>
    <property type="match status" value="2"/>
</dbReference>
<reference evidence="2 3" key="1">
    <citation type="submission" date="2020-10" db="EMBL/GenBank/DDBJ databases">
        <title>Ca. Dormibacterota MAGs.</title>
        <authorList>
            <person name="Montgomery K."/>
        </authorList>
    </citation>
    <scope>NUCLEOTIDE SEQUENCE [LARGE SCALE GENOMIC DNA]</scope>
    <source>
        <strain evidence="2">Mitchell_Peninsula_5</strain>
    </source>
</reference>
<dbReference type="EMBL" id="JAEKNN010000003">
    <property type="protein sequence ID" value="MBJ7607817.1"/>
    <property type="molecule type" value="Genomic_DNA"/>
</dbReference>
<dbReference type="InterPro" id="IPR037523">
    <property type="entry name" value="VOC_core"/>
</dbReference>
<sequence>MSETAVTAANHPAWMDLGTRDMEASKRFYSELFGWTTFQEPDPDLGGYTVYQLDGKAVGGVMDLGDNPAPNSWLPYIGVSDVRATVEAVKAAGGEVLVEPRDVKTAGSMAVVKDTVGAPIGLWQAGDNPGWGVYRETRAVCWNELHTDETEAAKRFYSEVFGWEATTQPMPGGEYTMFGRDGGENFAGLAGLMGSPAPHWLTYIAVDDCDATVAKAKELGGTVLAGPEDIPGVGRFAMLHDSQKAAFAVLKPLPPGQ</sequence>
<dbReference type="InterPro" id="IPR004360">
    <property type="entry name" value="Glyas_Fos-R_dOase_dom"/>
</dbReference>
<dbReference type="Proteomes" id="UP000614410">
    <property type="component" value="Unassembled WGS sequence"/>
</dbReference>
<proteinExistence type="predicted"/>
<organism evidence="2 3">
    <name type="scientific">Candidatus Amunia macphersoniae</name>
    <dbReference type="NCBI Taxonomy" id="3127014"/>
    <lineage>
        <taxon>Bacteria</taxon>
        <taxon>Bacillati</taxon>
        <taxon>Candidatus Dormiibacterota</taxon>
        <taxon>Candidatus Dormibacteria</taxon>
        <taxon>Candidatus Aeolococcales</taxon>
        <taxon>Candidatus Aeolococcaceae</taxon>
        <taxon>Candidatus Amunia</taxon>
    </lineage>
</organism>
<dbReference type="AlphaFoldDB" id="A0A934KMF3"/>
<dbReference type="InterPro" id="IPR052164">
    <property type="entry name" value="Anthracycline_SecMetBiosynth"/>
</dbReference>
<evidence type="ECO:0000313" key="3">
    <source>
        <dbReference type="Proteomes" id="UP000614410"/>
    </source>
</evidence>
<protein>
    <submittedName>
        <fullName evidence="2">VOC family protein</fullName>
    </submittedName>
</protein>
<comment type="caution">
    <text evidence="2">The sequence shown here is derived from an EMBL/GenBank/DDBJ whole genome shotgun (WGS) entry which is preliminary data.</text>
</comment>
<dbReference type="PROSITE" id="PS51819">
    <property type="entry name" value="VOC"/>
    <property type="match status" value="2"/>
</dbReference>
<dbReference type="SUPFAM" id="SSF54593">
    <property type="entry name" value="Glyoxalase/Bleomycin resistance protein/Dihydroxybiphenyl dioxygenase"/>
    <property type="match status" value="2"/>
</dbReference>
<evidence type="ECO:0000313" key="2">
    <source>
        <dbReference type="EMBL" id="MBJ7607817.1"/>
    </source>
</evidence>
<feature type="domain" description="VOC" evidence="1">
    <location>
        <begin position="11"/>
        <end position="125"/>
    </location>
</feature>
<dbReference type="PANTHER" id="PTHR33993:SF14">
    <property type="entry name" value="GB|AAF24581.1"/>
    <property type="match status" value="1"/>
</dbReference>
<evidence type="ECO:0000259" key="1">
    <source>
        <dbReference type="PROSITE" id="PS51819"/>
    </source>
</evidence>
<dbReference type="InterPro" id="IPR029068">
    <property type="entry name" value="Glyas_Bleomycin-R_OHBP_Dase"/>
</dbReference>
<dbReference type="CDD" id="cd07247">
    <property type="entry name" value="SgaA_N_like"/>
    <property type="match status" value="2"/>
</dbReference>
<accession>A0A934KMF3</accession>
<name>A0A934KMF3_9BACT</name>
<dbReference type="Gene3D" id="3.10.180.10">
    <property type="entry name" value="2,3-Dihydroxybiphenyl 1,2-Dioxygenase, domain 1"/>
    <property type="match status" value="2"/>
</dbReference>
<feature type="domain" description="VOC" evidence="1">
    <location>
        <begin position="139"/>
        <end position="252"/>
    </location>
</feature>